<name>F7PFM7_9EURY</name>
<dbReference type="EMBL" id="HF571520">
    <property type="protein sequence ID" value="CCQ34314.1"/>
    <property type="molecule type" value="Genomic_DNA"/>
</dbReference>
<keyword evidence="1" id="KW-1277">Toxin-antitoxin system</keyword>
<evidence type="ECO:0000256" key="1">
    <source>
        <dbReference type="ARBA" id="ARBA00022649"/>
    </source>
</evidence>
<evidence type="ECO:0000313" key="5">
    <source>
        <dbReference type="Proteomes" id="UP000015381"/>
    </source>
</evidence>
<dbReference type="STRING" id="1033806.HTIA_2202"/>
<dbReference type="HOGENOM" id="CLU_173005_0_0_2"/>
<proteinExistence type="predicted"/>
<dbReference type="Proteomes" id="UP000015381">
    <property type="component" value="Chromosome I"/>
</dbReference>
<dbReference type="PATRIC" id="fig|1033806.12.peg.2189"/>
<protein>
    <submittedName>
        <fullName evidence="2">Cytotoxin translational repressor of toxin-antitoxin stability system</fullName>
    </submittedName>
    <submittedName>
        <fullName evidence="3">Toxin-like protein</fullName>
    </submittedName>
</protein>
<dbReference type="OrthoDB" id="159002at2157"/>
<reference evidence="3 4" key="2">
    <citation type="journal article" date="2013" name="PLoS ONE">
        <title>INDIGO - INtegrated Data Warehouse of MIcrobial GenOmes with Examples from the Red Sea Extremophiles.</title>
        <authorList>
            <person name="Alam I."/>
            <person name="Antunes A."/>
            <person name="Kamau A.A."/>
            <person name="Ba Alawi W."/>
            <person name="Kalkatawi M."/>
            <person name="Stingl U."/>
            <person name="Bajic V.B."/>
        </authorList>
    </citation>
    <scope>NUCLEOTIDE SEQUENCE [LARGE SCALE GENOMIC DNA]</scope>
    <source>
        <strain evidence="3 4">SARL4B</strain>
    </source>
</reference>
<dbReference type="Gene3D" id="3.30.2310.20">
    <property type="entry name" value="RelE-like"/>
    <property type="match status" value="1"/>
</dbReference>
<evidence type="ECO:0000313" key="3">
    <source>
        <dbReference type="EMBL" id="ERJ06446.1"/>
    </source>
</evidence>
<dbReference type="eggNOG" id="arCOG01664">
    <property type="taxonomic scope" value="Archaea"/>
</dbReference>
<organism evidence="3 4">
    <name type="scientific">Halorhabdus tiamatea SARL4B</name>
    <dbReference type="NCBI Taxonomy" id="1033806"/>
    <lineage>
        <taxon>Archaea</taxon>
        <taxon>Methanobacteriati</taxon>
        <taxon>Methanobacteriota</taxon>
        <taxon>Stenosarchaea group</taxon>
        <taxon>Halobacteria</taxon>
        <taxon>Halobacteriales</taxon>
        <taxon>Haloarculaceae</taxon>
        <taxon>Halorhabdus</taxon>
    </lineage>
</organism>
<dbReference type="InterPro" id="IPR007712">
    <property type="entry name" value="RelE/ParE_toxin"/>
</dbReference>
<dbReference type="SUPFAM" id="SSF143011">
    <property type="entry name" value="RelE-like"/>
    <property type="match status" value="1"/>
</dbReference>
<dbReference type="RefSeq" id="WP_008523835.1">
    <property type="nucleotide sequence ID" value="NC_021921.1"/>
</dbReference>
<evidence type="ECO:0000313" key="2">
    <source>
        <dbReference type="EMBL" id="CCQ34314.1"/>
    </source>
</evidence>
<dbReference type="EMBL" id="AFNT02000015">
    <property type="protein sequence ID" value="ERJ06446.1"/>
    <property type="molecule type" value="Genomic_DNA"/>
</dbReference>
<dbReference type="InterPro" id="IPR035093">
    <property type="entry name" value="RelE/ParE_toxin_dom_sf"/>
</dbReference>
<reference evidence="2 5" key="3">
    <citation type="journal article" date="2014" name="Environ. Microbiol.">
        <title>Halorhabdus tiamatea: proteogenomics and glycosidase activity measurements identify the first cultivated euryarchaeon from a deep-sea anoxic brine lake as potential polysaccharide degrader.</title>
        <authorList>
            <person name="Werner J."/>
            <person name="Ferrer M."/>
            <person name="Michel G."/>
            <person name="Mann A.J."/>
            <person name="Huang S."/>
            <person name="Juarez S."/>
            <person name="Ciordia S."/>
            <person name="Albar J.P."/>
            <person name="Alcaide M."/>
            <person name="La Cono V."/>
            <person name="Yakimov M.M."/>
            <person name="Antunes A."/>
            <person name="Taborda M."/>
            <person name="Da Costa M.S."/>
            <person name="Amann R.I."/>
            <person name="Gloeckner F.O."/>
            <person name="Golyshina O.V."/>
            <person name="Golyshin P.N."/>
            <person name="Teeling H."/>
        </authorList>
    </citation>
    <scope>NUCLEOTIDE SEQUENCE [LARGE SCALE GENOMIC DNA]</scope>
    <source>
        <strain evidence="5">SARL4B</strain>
        <strain evidence="2">Type strain: SARL4B</strain>
    </source>
</reference>
<reference evidence="3 4" key="1">
    <citation type="journal article" date="2011" name="J. Bacteriol.">
        <title>Genome sequence of Halorhabdus tiamatea, the first archaeon isolated from a deep-sea anoxic brine lake.</title>
        <authorList>
            <person name="Antunes A."/>
            <person name="Alam I."/>
            <person name="Bajic V.B."/>
            <person name="Stingl U."/>
        </authorList>
    </citation>
    <scope>NUCLEOTIDE SEQUENCE [LARGE SCALE GENOMIC DNA]</scope>
    <source>
        <strain evidence="3 4">SARL4B</strain>
    </source>
</reference>
<dbReference type="AlphaFoldDB" id="F7PFM7"/>
<dbReference type="KEGG" id="hti:HTIA_2202"/>
<dbReference type="Pfam" id="PF05016">
    <property type="entry name" value="ParE_toxin"/>
    <property type="match status" value="1"/>
</dbReference>
<dbReference type="GeneID" id="23799249"/>
<sequence length="95" mass="11069">MTSDDDAWDWAFSPRAEDQFAQLDDDTQERIMDKLDEVVSSEWREPGDYLEPLTNSPFKKLRVGDYRLGCRLLHDERLLRVESVRSRGGAYTADD</sequence>
<keyword evidence="5" id="KW-1185">Reference proteome</keyword>
<dbReference type="Proteomes" id="UP000003861">
    <property type="component" value="Unassembled WGS sequence"/>
</dbReference>
<evidence type="ECO:0000313" key="4">
    <source>
        <dbReference type="Proteomes" id="UP000003861"/>
    </source>
</evidence>
<gene>
    <name evidence="3" type="ORF">HLRTI_001525</name>
    <name evidence="2" type="ORF">HTIA_2202</name>
</gene>
<accession>F7PFM7</accession>